<reference evidence="2" key="1">
    <citation type="journal article" date="2016" name="Genome Biol. Evol.">
        <title>Comparative 'omics' of the Fusarium fujikuroi species complex highlights differences in genetic potential and metabolite synthesis.</title>
        <authorList>
            <person name="Niehaus E.-M."/>
            <person name="Muensterkoetter M."/>
            <person name="Proctor R.H."/>
            <person name="Brown D.W."/>
            <person name="Sharon A."/>
            <person name="Idan Y."/>
            <person name="Oren-Young L."/>
            <person name="Sieber C.M."/>
            <person name="Novak O."/>
            <person name="Pencik A."/>
            <person name="Tarkowska D."/>
            <person name="Hromadova K."/>
            <person name="Freeman S."/>
            <person name="Maymon M."/>
            <person name="Elazar M."/>
            <person name="Youssef S.A."/>
            <person name="El-Shabrawy E.S.M."/>
            <person name="Shalaby A.B.A."/>
            <person name="Houterman P."/>
            <person name="Brock N.L."/>
            <person name="Burkhardt I."/>
            <person name="Tsavkelova E.A."/>
            <person name="Dickschat J.S."/>
            <person name="Galuszka P."/>
            <person name="Gueldener U."/>
            <person name="Tudzynski B."/>
        </authorList>
    </citation>
    <scope>NUCLEOTIDE SEQUENCE [LARGE SCALE GENOMIC DNA]</scope>
    <source>
        <strain evidence="2">MRC7560</strain>
    </source>
</reference>
<dbReference type="InterPro" id="IPR051678">
    <property type="entry name" value="AGP_Transferase"/>
</dbReference>
<dbReference type="AlphaFoldDB" id="A0A1L7UFS3"/>
<dbReference type="VEuPathDB" id="FungiDB:FMAN_14318"/>
<dbReference type="EMBL" id="FCQH01000035">
    <property type="protein sequence ID" value="CVL09249.1"/>
    <property type="molecule type" value="Genomic_DNA"/>
</dbReference>
<dbReference type="SUPFAM" id="SSF56112">
    <property type="entry name" value="Protein kinase-like (PK-like)"/>
    <property type="match status" value="1"/>
</dbReference>
<comment type="caution">
    <text evidence="1">The sequence shown here is derived from an EMBL/GenBank/DDBJ whole genome shotgun (WGS) entry which is preliminary data.</text>
</comment>
<dbReference type="RefSeq" id="XP_041691537.1">
    <property type="nucleotide sequence ID" value="XM_041826192.1"/>
</dbReference>
<name>A0A1L7UFS3_FUSMA</name>
<evidence type="ECO:0008006" key="3">
    <source>
        <dbReference type="Google" id="ProtNLM"/>
    </source>
</evidence>
<keyword evidence="2" id="KW-1185">Reference proteome</keyword>
<dbReference type="InterPro" id="IPR011009">
    <property type="entry name" value="Kinase-like_dom_sf"/>
</dbReference>
<organism evidence="1 2">
    <name type="scientific">Fusarium mangiferae</name>
    <name type="common">Mango malformation disease fungus</name>
    <dbReference type="NCBI Taxonomy" id="192010"/>
    <lineage>
        <taxon>Eukaryota</taxon>
        <taxon>Fungi</taxon>
        <taxon>Dikarya</taxon>
        <taxon>Ascomycota</taxon>
        <taxon>Pezizomycotina</taxon>
        <taxon>Sordariomycetes</taxon>
        <taxon>Hypocreomycetidae</taxon>
        <taxon>Hypocreales</taxon>
        <taxon>Nectriaceae</taxon>
        <taxon>Fusarium</taxon>
        <taxon>Fusarium fujikuroi species complex</taxon>
    </lineage>
</organism>
<proteinExistence type="predicted"/>
<dbReference type="GeneID" id="65093565"/>
<dbReference type="PANTHER" id="PTHR21310">
    <property type="entry name" value="AMINOGLYCOSIDE PHOSPHOTRANSFERASE-RELATED-RELATED"/>
    <property type="match status" value="1"/>
</dbReference>
<accession>A0A1L7UFS3</accession>
<dbReference type="Proteomes" id="UP000184255">
    <property type="component" value="Unassembled WGS sequence"/>
</dbReference>
<protein>
    <recommendedName>
        <fullName evidence="3">Aminoglycoside phosphotransferase domain-containing protein</fullName>
    </recommendedName>
</protein>
<sequence>MAPGIFRPSLDLEAVARLARDLRKRPCSCDSSQTPLSGSFNWVFIISFDDGVKWIFRTPRKESFGTRLPEELVPGLIASEVATMKYVSQHSTIPVPIVYDYSCTTSNDVGVPYILMSQAKGTSLASWSWLNGPHQLQMNNNRETISLKAQEKVMAELGKISSQLLRLQFDQIGSLFEEDGHFVTKHSLNPAFYFQDRHSLSQIKRGPFPNDEIFYRSLLDTFLVHVQDLDMSHHCFRAPVPTESEFDNPETYRRATDLWNDFVTIGLKIDSGENRFDYLAAGKAVEDIIPSLATTNHPEVTECFGSGFAISHPDLSINNIFVDEDFNITCIIDWSFASTVPIPQLLVTPGMPHPRDQPSVSATASFRTSFMDHIGVTSGASSVLWSLAETIWHFIRWVNMDSLCDFQHFSALYDLIKNSSVASPLKHIRNLQQRSDMEQVRMELVLEDLSPEQIKKEERKYFSAVTDGWRRYKTAKKLTDQFRQSDELVISASVWSSLQKANSTWG</sequence>
<evidence type="ECO:0000313" key="2">
    <source>
        <dbReference type="Proteomes" id="UP000184255"/>
    </source>
</evidence>
<dbReference type="PANTHER" id="PTHR21310:SF15">
    <property type="entry name" value="AMINOGLYCOSIDE PHOSPHOTRANSFERASE DOMAIN-CONTAINING PROTEIN"/>
    <property type="match status" value="1"/>
</dbReference>
<gene>
    <name evidence="1" type="ORF">FMAN_14318</name>
</gene>
<evidence type="ECO:0000313" key="1">
    <source>
        <dbReference type="EMBL" id="CVL09249.1"/>
    </source>
</evidence>